<evidence type="ECO:0000313" key="1">
    <source>
        <dbReference type="EMBL" id="APX97570.1"/>
    </source>
</evidence>
<proteinExistence type="predicted"/>
<dbReference type="STRING" id="588898.BB347_13665"/>
<evidence type="ECO:0000313" key="3">
    <source>
        <dbReference type="Proteomes" id="UP000185687"/>
    </source>
</evidence>
<dbReference type="Proteomes" id="UP000187321">
    <property type="component" value="Chromosome"/>
</dbReference>
<protein>
    <submittedName>
        <fullName evidence="2">Uncharacterized protein</fullName>
    </submittedName>
</protein>
<dbReference type="GeneID" id="30957010"/>
<evidence type="ECO:0000313" key="4">
    <source>
        <dbReference type="Proteomes" id="UP000187321"/>
    </source>
</evidence>
<organism evidence="2 3">
    <name type="scientific">Natronorubrum daqingense</name>
    <dbReference type="NCBI Taxonomy" id="588898"/>
    <lineage>
        <taxon>Archaea</taxon>
        <taxon>Methanobacteriati</taxon>
        <taxon>Methanobacteriota</taxon>
        <taxon>Stenosarchaea group</taxon>
        <taxon>Halobacteria</taxon>
        <taxon>Halobacteriales</taxon>
        <taxon>Natrialbaceae</taxon>
        <taxon>Natronorubrum</taxon>
    </lineage>
</organism>
<accession>A0A1N7F6J2</accession>
<dbReference type="KEGG" id="hda:BB347_13665"/>
<name>A0A1N7F6J2_9EURY</name>
<dbReference type="EMBL" id="CP019327">
    <property type="protein sequence ID" value="APX97570.1"/>
    <property type="molecule type" value="Genomic_DNA"/>
</dbReference>
<reference evidence="1 4" key="1">
    <citation type="submission" date="2017-01" db="EMBL/GenBank/DDBJ databases">
        <title>Complete genome sequence of Haloterrigena daqingensis type strain (JX313T).</title>
        <authorList>
            <person name="Shuang W."/>
        </authorList>
    </citation>
    <scope>NUCLEOTIDE SEQUENCE [LARGE SCALE GENOMIC DNA]</scope>
    <source>
        <strain evidence="1 4">JX313</strain>
    </source>
</reference>
<reference evidence="2 3" key="2">
    <citation type="submission" date="2017-01" db="EMBL/GenBank/DDBJ databases">
        <authorList>
            <person name="Mah S.A."/>
            <person name="Swanson W.J."/>
            <person name="Moy G.W."/>
            <person name="Vacquier V.D."/>
        </authorList>
    </citation>
    <scope>NUCLEOTIDE SEQUENCE [LARGE SCALE GENOMIC DNA]</scope>
    <source>
        <strain evidence="2 3">CGMCC 1.8909</strain>
    </source>
</reference>
<sequence length="121" mass="13569">MSQARENHKVVNLYREQTIAYQNAREAVKRELGSDVSEGEIIKELARAYTGHNGFAEPRAMCGLVTETAAENGEMTYSYDELQQIENHKLRNMAADADTDAIHGKSTRLEIVAYFCCPEAI</sequence>
<dbReference type="RefSeq" id="WP_076583148.1">
    <property type="nucleotide sequence ID" value="NZ_CP019327.1"/>
</dbReference>
<evidence type="ECO:0000313" key="2">
    <source>
        <dbReference type="EMBL" id="SIR95943.1"/>
    </source>
</evidence>
<keyword evidence="3" id="KW-1185">Reference proteome</keyword>
<dbReference type="AlphaFoldDB" id="A0A1N7F6J2"/>
<dbReference type="EMBL" id="FTNP01000005">
    <property type="protein sequence ID" value="SIR95943.1"/>
    <property type="molecule type" value="Genomic_DNA"/>
</dbReference>
<dbReference type="Proteomes" id="UP000185687">
    <property type="component" value="Unassembled WGS sequence"/>
</dbReference>
<gene>
    <name evidence="1" type="ORF">BB347_13665</name>
    <name evidence="2" type="ORF">SAMN05421809_3051</name>
</gene>